<evidence type="ECO:0000313" key="2">
    <source>
        <dbReference type="Proteomes" id="UP000827872"/>
    </source>
</evidence>
<comment type="caution">
    <text evidence="1">The sequence shown here is derived from an EMBL/GenBank/DDBJ whole genome shotgun (WGS) entry which is preliminary data.</text>
</comment>
<protein>
    <submittedName>
        <fullName evidence="1">Uncharacterized protein</fullName>
    </submittedName>
</protein>
<keyword evidence="2" id="KW-1185">Reference proteome</keyword>
<reference evidence="1" key="1">
    <citation type="submission" date="2021-08" db="EMBL/GenBank/DDBJ databases">
        <title>The first chromosome-level gecko genome reveals the dynamic sex chromosomes of Neotropical dwarf geckos (Sphaerodactylidae: Sphaerodactylus).</title>
        <authorList>
            <person name="Pinto B.J."/>
            <person name="Keating S.E."/>
            <person name="Gamble T."/>
        </authorList>
    </citation>
    <scope>NUCLEOTIDE SEQUENCE</scope>
    <source>
        <strain evidence="1">TG3544</strain>
    </source>
</reference>
<dbReference type="Proteomes" id="UP000827872">
    <property type="component" value="Linkage Group LG01"/>
</dbReference>
<name>A0ACB8G7E3_9SAUR</name>
<evidence type="ECO:0000313" key="1">
    <source>
        <dbReference type="EMBL" id="KAH8015444.1"/>
    </source>
</evidence>
<gene>
    <name evidence="1" type="ORF">K3G42_003956</name>
</gene>
<dbReference type="EMBL" id="CM037614">
    <property type="protein sequence ID" value="KAH8015444.1"/>
    <property type="molecule type" value="Genomic_DNA"/>
</dbReference>
<sequence>MGRVVGAAVRTDLHPFVISTTEKATLCSVTCLFWSGCFLSIGYLCFQSVIIEVIKNASNGSQGLSIMKSGFSQYSERRSCRQPRGHYTLSHKKMLVDDIFLRHRTQHAESSLL</sequence>
<organism evidence="1 2">
    <name type="scientific">Sphaerodactylus townsendi</name>
    <dbReference type="NCBI Taxonomy" id="933632"/>
    <lineage>
        <taxon>Eukaryota</taxon>
        <taxon>Metazoa</taxon>
        <taxon>Chordata</taxon>
        <taxon>Craniata</taxon>
        <taxon>Vertebrata</taxon>
        <taxon>Euteleostomi</taxon>
        <taxon>Lepidosauria</taxon>
        <taxon>Squamata</taxon>
        <taxon>Bifurcata</taxon>
        <taxon>Gekkota</taxon>
        <taxon>Sphaerodactylidae</taxon>
        <taxon>Sphaerodactylus</taxon>
    </lineage>
</organism>
<proteinExistence type="predicted"/>
<accession>A0ACB8G7E3</accession>